<dbReference type="AlphaFoldDB" id="A0A8H4JLD8"/>
<evidence type="ECO:0000256" key="1">
    <source>
        <dbReference type="ARBA" id="ARBA00022801"/>
    </source>
</evidence>
<organism evidence="3 4">
    <name type="scientific">Fusarium acutatum</name>
    <dbReference type="NCBI Taxonomy" id="78861"/>
    <lineage>
        <taxon>Eukaryota</taxon>
        <taxon>Fungi</taxon>
        <taxon>Dikarya</taxon>
        <taxon>Ascomycota</taxon>
        <taxon>Pezizomycotina</taxon>
        <taxon>Sordariomycetes</taxon>
        <taxon>Hypocreomycetidae</taxon>
        <taxon>Hypocreales</taxon>
        <taxon>Nectriaceae</taxon>
        <taxon>Fusarium</taxon>
        <taxon>Fusarium fujikuroi species complex</taxon>
    </lineage>
</organism>
<evidence type="ECO:0000259" key="2">
    <source>
        <dbReference type="Pfam" id="PF07859"/>
    </source>
</evidence>
<dbReference type="PANTHER" id="PTHR48081">
    <property type="entry name" value="AB HYDROLASE SUPERFAMILY PROTEIN C4A8.06C"/>
    <property type="match status" value="1"/>
</dbReference>
<dbReference type="Proteomes" id="UP000536711">
    <property type="component" value="Unassembled WGS sequence"/>
</dbReference>
<dbReference type="PANTHER" id="PTHR48081:SF8">
    <property type="entry name" value="ALPHA_BETA HYDROLASE FOLD-3 DOMAIN-CONTAINING PROTEIN-RELATED"/>
    <property type="match status" value="1"/>
</dbReference>
<dbReference type="InterPro" id="IPR013094">
    <property type="entry name" value="AB_hydrolase_3"/>
</dbReference>
<sequence>MVSSIVHHLYTWFRPSLVAIFYRNIPWALRWRLLVFQPAALLTYSIATIPCLLYRSYTVEYLRIAPDHYVRALIFKASGVGKGRALRPLHVNFHAGAFMGGLPEGHAYFNQLISEQTGAVVVGVEYRVAPEHVFPAAVDDADATIKWLQENAEELWGADPSLMTTSGFSAGGNLAFAVTQQKSCQAPSPTSIKAITTFYAVIDFRLSPWEKPHPDNMPKNDPAKAFLPLFDAYAAPARAKHFEDPRLSPVLSEKESLPERILLVVPGIDILVAEQTEFAERINNEDGGGEVQRVEILHEKDLFHGYLEVPDIVVKRYIKHRAYDKAIQVLKETHRKALVIREFPNAWLTPVALRFREFEAEDLHPQPQGPPFRGQAGWNIHILRQFEQGALLIKHMHVQMSLKYDRLEKKTRQQKSFLKALLEPYHTDFSPWLEIHPLEKSGTVGHFESRPKLVSGRYLLFNQWTFTNPQKYGTIVLSELGRFGACKHQRMTEAGWGYYLLCQRRSVEYQDWLKDNFSRELVSTPEDITLLSRWPVSALPYRVLDLYNSEDDAGDMDTEGLLARNDCLEIRSRYGDMGAEGQ</sequence>
<comment type="caution">
    <text evidence="3">The sequence shown here is derived from an EMBL/GenBank/DDBJ whole genome shotgun (WGS) entry which is preliminary data.</text>
</comment>
<reference evidence="3 4" key="1">
    <citation type="submission" date="2020-01" db="EMBL/GenBank/DDBJ databases">
        <title>Identification and distribution of gene clusters putatively required for synthesis of sphingolipid metabolism inhibitors in phylogenetically diverse species of the filamentous fungus Fusarium.</title>
        <authorList>
            <person name="Kim H.-S."/>
            <person name="Busman M."/>
            <person name="Brown D.W."/>
            <person name="Divon H."/>
            <person name="Uhlig S."/>
            <person name="Proctor R.H."/>
        </authorList>
    </citation>
    <scope>NUCLEOTIDE SEQUENCE [LARGE SCALE GENOMIC DNA]</scope>
    <source>
        <strain evidence="3 4">NRRL 13308</strain>
    </source>
</reference>
<accession>A0A8H4JLD8</accession>
<name>A0A8H4JLD8_9HYPO</name>
<evidence type="ECO:0000313" key="4">
    <source>
        <dbReference type="Proteomes" id="UP000536711"/>
    </source>
</evidence>
<dbReference type="InterPro" id="IPR050300">
    <property type="entry name" value="GDXG_lipolytic_enzyme"/>
</dbReference>
<dbReference type="InterPro" id="IPR029058">
    <property type="entry name" value="AB_hydrolase_fold"/>
</dbReference>
<gene>
    <name evidence="3" type="ORF">FACUT_8252</name>
</gene>
<dbReference type="EMBL" id="JAADJF010000228">
    <property type="protein sequence ID" value="KAF4432716.1"/>
    <property type="molecule type" value="Genomic_DNA"/>
</dbReference>
<keyword evidence="4" id="KW-1185">Reference proteome</keyword>
<protein>
    <submittedName>
        <fullName evidence="3">Triacylglycerol lipase</fullName>
    </submittedName>
</protein>
<dbReference type="GO" id="GO:0016787">
    <property type="term" value="F:hydrolase activity"/>
    <property type="evidence" value="ECO:0007669"/>
    <property type="project" value="UniProtKB-KW"/>
</dbReference>
<dbReference type="Pfam" id="PF07859">
    <property type="entry name" value="Abhydrolase_3"/>
    <property type="match status" value="1"/>
</dbReference>
<feature type="domain" description="Alpha/beta hydrolase fold-3" evidence="2">
    <location>
        <begin position="91"/>
        <end position="307"/>
    </location>
</feature>
<keyword evidence="1" id="KW-0378">Hydrolase</keyword>
<dbReference type="OrthoDB" id="19653at2759"/>
<dbReference type="Gene3D" id="3.40.50.1820">
    <property type="entry name" value="alpha/beta hydrolase"/>
    <property type="match status" value="1"/>
</dbReference>
<evidence type="ECO:0000313" key="3">
    <source>
        <dbReference type="EMBL" id="KAF4432716.1"/>
    </source>
</evidence>
<dbReference type="SUPFAM" id="SSF53474">
    <property type="entry name" value="alpha/beta-Hydrolases"/>
    <property type="match status" value="1"/>
</dbReference>
<proteinExistence type="predicted"/>